<dbReference type="Gene3D" id="1.20.1640.10">
    <property type="entry name" value="Multidrug efflux transporter AcrB transmembrane domain"/>
    <property type="match status" value="2"/>
</dbReference>
<dbReference type="NCBIfam" id="NF000282">
    <property type="entry name" value="RND_permease_1"/>
    <property type="match status" value="1"/>
</dbReference>
<keyword evidence="6 9" id="KW-0812">Transmembrane</keyword>
<dbReference type="GO" id="GO:0005886">
    <property type="term" value="C:plasma membrane"/>
    <property type="evidence" value="ECO:0007669"/>
    <property type="project" value="UniProtKB-SubCell"/>
</dbReference>
<protein>
    <recommendedName>
        <fullName evidence="9">Efflux pump membrane transporter</fullName>
    </recommendedName>
</protein>
<dbReference type="AlphaFoldDB" id="A0A074TGJ4"/>
<feature type="transmembrane region" description="Helical" evidence="9">
    <location>
        <begin position="892"/>
        <end position="912"/>
    </location>
</feature>
<keyword evidence="11" id="KW-1185">Reference proteome</keyword>
<comment type="subcellular location">
    <subcellularLocation>
        <location evidence="1 9">Cell inner membrane</location>
        <topology evidence="1 9">Multi-pass membrane protein</topology>
    </subcellularLocation>
</comment>
<dbReference type="SUPFAM" id="SSF82866">
    <property type="entry name" value="Multidrug efflux transporter AcrB transmembrane domain"/>
    <property type="match status" value="2"/>
</dbReference>
<dbReference type="InterPro" id="IPR004764">
    <property type="entry name" value="MdtF-like"/>
</dbReference>
<evidence type="ECO:0000313" key="11">
    <source>
        <dbReference type="Proteomes" id="UP000027725"/>
    </source>
</evidence>
<dbReference type="NCBIfam" id="TIGR00915">
    <property type="entry name" value="2A0602"/>
    <property type="match status" value="1"/>
</dbReference>
<feature type="transmembrane region" description="Helical" evidence="9">
    <location>
        <begin position="963"/>
        <end position="983"/>
    </location>
</feature>
<dbReference type="Gene3D" id="3.30.70.1320">
    <property type="entry name" value="Multidrug efflux transporter AcrB pore domain like"/>
    <property type="match status" value="1"/>
</dbReference>
<dbReference type="Pfam" id="PF00873">
    <property type="entry name" value="ACR_tran"/>
    <property type="match status" value="1"/>
</dbReference>
<name>A0A074TGJ4_9RHOB</name>
<proteinExistence type="inferred from homology"/>
<evidence type="ECO:0000256" key="1">
    <source>
        <dbReference type="ARBA" id="ARBA00004429"/>
    </source>
</evidence>
<dbReference type="OrthoDB" id="9807350at2"/>
<dbReference type="GO" id="GO:0015562">
    <property type="term" value="F:efflux transmembrane transporter activity"/>
    <property type="evidence" value="ECO:0007669"/>
    <property type="project" value="InterPro"/>
</dbReference>
<comment type="caution">
    <text evidence="10">The sequence shown here is derived from an EMBL/GenBank/DDBJ whole genome shotgun (WGS) entry which is preliminary data.</text>
</comment>
<evidence type="ECO:0000256" key="2">
    <source>
        <dbReference type="ARBA" id="ARBA00010942"/>
    </source>
</evidence>
<dbReference type="Gene3D" id="3.30.2090.10">
    <property type="entry name" value="Multidrug efflux transporter AcrB TolC docking domain, DN and DC subdomains"/>
    <property type="match status" value="2"/>
</dbReference>
<dbReference type="FunFam" id="1.20.1640.10:FF:000001">
    <property type="entry name" value="Efflux pump membrane transporter"/>
    <property type="match status" value="1"/>
</dbReference>
<gene>
    <name evidence="10" type="ORF">DL1_14615</name>
</gene>
<evidence type="ECO:0000256" key="8">
    <source>
        <dbReference type="ARBA" id="ARBA00023136"/>
    </source>
</evidence>
<evidence type="ECO:0000256" key="3">
    <source>
        <dbReference type="ARBA" id="ARBA00022448"/>
    </source>
</evidence>
<feature type="transmembrane region" description="Helical" evidence="9">
    <location>
        <begin position="472"/>
        <end position="496"/>
    </location>
</feature>
<feature type="transmembrane region" description="Helical" evidence="9">
    <location>
        <begin position="918"/>
        <end position="942"/>
    </location>
</feature>
<evidence type="ECO:0000313" key="10">
    <source>
        <dbReference type="EMBL" id="KEP68178.1"/>
    </source>
</evidence>
<comment type="caution">
    <text evidence="9">Lacks conserved residue(s) required for the propagation of feature annotation.</text>
</comment>
<feature type="transmembrane region" description="Helical" evidence="9">
    <location>
        <begin position="440"/>
        <end position="466"/>
    </location>
</feature>
<evidence type="ECO:0000256" key="9">
    <source>
        <dbReference type="RuleBase" id="RU364070"/>
    </source>
</evidence>
<dbReference type="SUPFAM" id="SSF82693">
    <property type="entry name" value="Multidrug efflux transporter AcrB pore domain, PN1, PN2, PC1 and PC2 subdomains"/>
    <property type="match status" value="4"/>
</dbReference>
<keyword evidence="8 9" id="KW-0472">Membrane</keyword>
<keyword evidence="7 9" id="KW-1133">Transmembrane helix</keyword>
<dbReference type="EMBL" id="JHEH01000043">
    <property type="protein sequence ID" value="KEP68178.1"/>
    <property type="molecule type" value="Genomic_DNA"/>
</dbReference>
<keyword evidence="3 9" id="KW-0813">Transport</keyword>
<sequence length="1038" mass="110318">MTSYFLRKPVFAWVLAILVMMAGYLGLQTLPVSQYPEIAPTTVQISATYTGASADTVKNSVTQRIVDQMTGLDGLLYMTSKSSQGNASISLVFDSSVTGAIAQVEVQNKLSNVESQLPSAVQQAGLRVRQSSSSILMVAALVSTDNKYDATALGDILHNKFENPIERTPGVGQVTVFASPYAMRIWLDPHKLYSYQVTPSDVTDAVAAQNTNLSAGYIGDQPVVPGQQFQLPLVARSMLSTPSQFRNIVMKTNTDGSSVYLGDVAKVGLGPQTPDISSTYNGHPAAGIAVDLSSGANAVETSAAVRKTIAQLHSVLPAGVKMVFPYDTAPFVQKSIHSVYETLAIAIGLVFLVILVFLQSWRATIIPTIAVPIVLLGTFGILATVGMTVNTLTMFALVLAIGLLVDDAIVVVENVERVMEEENLSAAEATRKSMHEISGALVGIVVVLSAVFLPMAFMGGSTGIIYRQFSVTIISAMVLSLFVALILTPTMCATLLKPGTGHPRFWPARKFNDGFDATQRGYVASVTRLVRRPLRMVLVMAIILVAVVWSFGKLPSSFLPQEDQSVLMTLIELPEGSTLQQTERTIQQIRNYWTKGPGGKYANSTFGVAGFSFNGQGQNEGLMFIKLKDYKQRPGVSAGMLAAQANRTFGTGQYGQVIFLQPPPIPGMGTSSGFTMELVDQAGNGTNALNAAAGKLISEAQSDPTLTGVRGPGDSSTGALRVSINSAKAQAFGLTLSAINSQLSTIFAGNYVNDFTLGTKLHEVIVEGNAPNRMQPSDIDHWFTRNSTGEMVPLGSFVTTSLTREPKLIGGYGGVESVEISGNAAPGKSSGTAMDRVAALANNLPGNYGVAWTGLSYQEIVAGNQQSMLYALSGIVVFLCLAALYNSWTVPFAVMLTVPIGVLGAVLASWIFGQANDVYFKVGLLTTIGLCARNSILIVEFAETLRSQGMTLLEATMTASRQRLRPILMTSLAFTLGITPLALAHGAGAASQQSIGIGMLGGILFTAIFGIFFCPVLYVAVMAGVDRIARARRKETQA</sequence>
<dbReference type="Gene3D" id="3.30.70.1440">
    <property type="entry name" value="Multidrug efflux transporter AcrB pore domain"/>
    <property type="match status" value="1"/>
</dbReference>
<dbReference type="GO" id="GO:0042910">
    <property type="term" value="F:xenobiotic transmembrane transporter activity"/>
    <property type="evidence" value="ECO:0007669"/>
    <property type="project" value="TreeGrafter"/>
</dbReference>
<dbReference type="Gene3D" id="3.30.70.1430">
    <property type="entry name" value="Multidrug efflux transporter AcrB pore domain"/>
    <property type="match status" value="2"/>
</dbReference>
<feature type="transmembrane region" description="Helical" evidence="9">
    <location>
        <begin position="339"/>
        <end position="358"/>
    </location>
</feature>
<feature type="transmembrane region" description="Helical" evidence="9">
    <location>
        <begin position="365"/>
        <end position="386"/>
    </location>
</feature>
<feature type="transmembrane region" description="Helical" evidence="9">
    <location>
        <begin position="534"/>
        <end position="552"/>
    </location>
</feature>
<dbReference type="eggNOG" id="COG0841">
    <property type="taxonomic scope" value="Bacteria"/>
</dbReference>
<dbReference type="SUPFAM" id="SSF82714">
    <property type="entry name" value="Multidrug efflux transporter AcrB TolC docking domain, DN and DC subdomains"/>
    <property type="match status" value="2"/>
</dbReference>
<keyword evidence="4" id="KW-1003">Cell membrane</keyword>
<feature type="transmembrane region" description="Helical" evidence="9">
    <location>
        <begin position="995"/>
        <end position="1025"/>
    </location>
</feature>
<reference evidence="10 11" key="1">
    <citation type="submission" date="2014-03" db="EMBL/GenBank/DDBJ databases">
        <title>The draft genome sequence of Thioclava dalianensis DLFJ1-1.</title>
        <authorList>
            <person name="Lai Q."/>
            <person name="Shao Z."/>
        </authorList>
    </citation>
    <scope>NUCLEOTIDE SEQUENCE [LARGE SCALE GENOMIC DNA]</scope>
    <source>
        <strain evidence="10 11">DLFJ1-1</strain>
    </source>
</reference>
<dbReference type="STRING" id="1185766.SAMN05216224_11823"/>
<dbReference type="RefSeq" id="WP_038069223.1">
    <property type="nucleotide sequence ID" value="NZ_FOVB01000018.1"/>
</dbReference>
<evidence type="ECO:0000256" key="7">
    <source>
        <dbReference type="ARBA" id="ARBA00022989"/>
    </source>
</evidence>
<feature type="transmembrane region" description="Helical" evidence="9">
    <location>
        <begin position="868"/>
        <end position="885"/>
    </location>
</feature>
<dbReference type="GO" id="GO:0009636">
    <property type="term" value="P:response to toxic substance"/>
    <property type="evidence" value="ECO:0007669"/>
    <property type="project" value="UniProtKB-ARBA"/>
</dbReference>
<dbReference type="PANTHER" id="PTHR32063">
    <property type="match status" value="1"/>
</dbReference>
<dbReference type="PRINTS" id="PR00702">
    <property type="entry name" value="ACRIFLAVINRP"/>
</dbReference>
<evidence type="ECO:0000256" key="4">
    <source>
        <dbReference type="ARBA" id="ARBA00022475"/>
    </source>
</evidence>
<evidence type="ECO:0000256" key="6">
    <source>
        <dbReference type="ARBA" id="ARBA00022692"/>
    </source>
</evidence>
<evidence type="ECO:0000256" key="5">
    <source>
        <dbReference type="ARBA" id="ARBA00022519"/>
    </source>
</evidence>
<comment type="similarity">
    <text evidence="2 9">Belongs to the resistance-nodulation-cell division (RND) (TC 2.A.6) family.</text>
</comment>
<dbReference type="InterPro" id="IPR001036">
    <property type="entry name" value="Acrflvin-R"/>
</dbReference>
<keyword evidence="5 9" id="KW-0997">Cell inner membrane</keyword>
<dbReference type="Proteomes" id="UP000027725">
    <property type="component" value="Unassembled WGS sequence"/>
</dbReference>
<organism evidence="10 11">
    <name type="scientific">Thioclava dalianensis</name>
    <dbReference type="NCBI Taxonomy" id="1185766"/>
    <lineage>
        <taxon>Bacteria</taxon>
        <taxon>Pseudomonadati</taxon>
        <taxon>Pseudomonadota</taxon>
        <taxon>Alphaproteobacteria</taxon>
        <taxon>Rhodobacterales</taxon>
        <taxon>Paracoccaceae</taxon>
        <taxon>Thioclava</taxon>
    </lineage>
</organism>
<dbReference type="InterPro" id="IPR027463">
    <property type="entry name" value="AcrB_DN_DC_subdom"/>
</dbReference>
<accession>A0A074TGJ4</accession>
<dbReference type="PANTHER" id="PTHR32063:SF13">
    <property type="entry name" value="MULTIDRUG EFFLUX PUMP SUBUNIT ACRB-RELATED"/>
    <property type="match status" value="1"/>
</dbReference>